<feature type="transmembrane region" description="Helical" evidence="1">
    <location>
        <begin position="115"/>
        <end position="137"/>
    </location>
</feature>
<dbReference type="Pfam" id="PF16015">
    <property type="entry name" value="Promethin"/>
    <property type="match status" value="1"/>
</dbReference>
<dbReference type="EMBL" id="MRZV01000363">
    <property type="protein sequence ID" value="PIK51630.1"/>
    <property type="molecule type" value="Genomic_DNA"/>
</dbReference>
<sequence length="201" mass="22152">MESQGGNFELHRQGDNRSLKQEILELVMGAGEYITETFNLQEYTDNAKNFIRTNPFISSFLAISLATCLIPVLTFFIFAFSTLFVSLVILYLIAGSIISFAGLVLLFVLGGCLTFSFGTSVAMALTFRVVSALLNMFQRGQSSKLSSQPTPGILVSNLSSNQTVGRQELESPKKSEDYYFFFSRFAVLSAAGLETDQLQRG</sequence>
<protein>
    <recommendedName>
        <fullName evidence="4">Promethin</fullName>
    </recommendedName>
</protein>
<gene>
    <name evidence="2" type="ORF">BSL78_11502</name>
</gene>
<feature type="transmembrane region" description="Helical" evidence="1">
    <location>
        <begin position="87"/>
        <end position="109"/>
    </location>
</feature>
<dbReference type="AlphaFoldDB" id="A0A2G8KUN0"/>
<reference evidence="2 3" key="1">
    <citation type="journal article" date="2017" name="PLoS Biol.">
        <title>The sea cucumber genome provides insights into morphological evolution and visceral regeneration.</title>
        <authorList>
            <person name="Zhang X."/>
            <person name="Sun L."/>
            <person name="Yuan J."/>
            <person name="Sun Y."/>
            <person name="Gao Y."/>
            <person name="Zhang L."/>
            <person name="Li S."/>
            <person name="Dai H."/>
            <person name="Hamel J.F."/>
            <person name="Liu C."/>
            <person name="Yu Y."/>
            <person name="Liu S."/>
            <person name="Lin W."/>
            <person name="Guo K."/>
            <person name="Jin S."/>
            <person name="Xu P."/>
            <person name="Storey K.B."/>
            <person name="Huan P."/>
            <person name="Zhang T."/>
            <person name="Zhou Y."/>
            <person name="Zhang J."/>
            <person name="Lin C."/>
            <person name="Li X."/>
            <person name="Xing L."/>
            <person name="Huo D."/>
            <person name="Sun M."/>
            <person name="Wang L."/>
            <person name="Mercier A."/>
            <person name="Li F."/>
            <person name="Yang H."/>
            <person name="Xiang J."/>
        </authorList>
    </citation>
    <scope>NUCLEOTIDE SEQUENCE [LARGE SCALE GENOMIC DNA]</scope>
    <source>
        <strain evidence="2">Shaxun</strain>
        <tissue evidence="2">Muscle</tissue>
    </source>
</reference>
<keyword evidence="1" id="KW-0472">Membrane</keyword>
<evidence type="ECO:0000313" key="2">
    <source>
        <dbReference type="EMBL" id="PIK51630.1"/>
    </source>
</evidence>
<name>A0A2G8KUN0_STIJA</name>
<keyword evidence="1" id="KW-1133">Transmembrane helix</keyword>
<evidence type="ECO:0000256" key="1">
    <source>
        <dbReference type="SAM" id="Phobius"/>
    </source>
</evidence>
<keyword evidence="1" id="KW-0812">Transmembrane</keyword>
<organism evidence="2 3">
    <name type="scientific">Stichopus japonicus</name>
    <name type="common">Sea cucumber</name>
    <dbReference type="NCBI Taxonomy" id="307972"/>
    <lineage>
        <taxon>Eukaryota</taxon>
        <taxon>Metazoa</taxon>
        <taxon>Echinodermata</taxon>
        <taxon>Eleutherozoa</taxon>
        <taxon>Echinozoa</taxon>
        <taxon>Holothuroidea</taxon>
        <taxon>Aspidochirotacea</taxon>
        <taxon>Aspidochirotida</taxon>
        <taxon>Stichopodidae</taxon>
        <taxon>Apostichopus</taxon>
    </lineage>
</organism>
<keyword evidence="3" id="KW-1185">Reference proteome</keyword>
<comment type="caution">
    <text evidence="2">The sequence shown here is derived from an EMBL/GenBank/DDBJ whole genome shotgun (WGS) entry which is preliminary data.</text>
</comment>
<evidence type="ECO:0008006" key="4">
    <source>
        <dbReference type="Google" id="ProtNLM"/>
    </source>
</evidence>
<dbReference type="Proteomes" id="UP000230750">
    <property type="component" value="Unassembled WGS sequence"/>
</dbReference>
<feature type="transmembrane region" description="Helical" evidence="1">
    <location>
        <begin position="56"/>
        <end position="80"/>
    </location>
</feature>
<proteinExistence type="predicted"/>
<evidence type="ECO:0000313" key="3">
    <source>
        <dbReference type="Proteomes" id="UP000230750"/>
    </source>
</evidence>
<accession>A0A2G8KUN0</accession>